<keyword evidence="9" id="KW-0175">Coiled coil</keyword>
<keyword evidence="5" id="KW-0418">Kinase</keyword>
<dbReference type="GO" id="GO:0004715">
    <property type="term" value="F:non-membrane spanning protein tyrosine kinase activity"/>
    <property type="evidence" value="ECO:0007669"/>
    <property type="project" value="UniProtKB-EC"/>
</dbReference>
<evidence type="ECO:0000256" key="1">
    <source>
        <dbReference type="ARBA" id="ARBA00007316"/>
    </source>
</evidence>
<dbReference type="InterPro" id="IPR032807">
    <property type="entry name" value="GNVR"/>
</dbReference>
<organism evidence="13 14">
    <name type="scientific">Polyangium mundeleinium</name>
    <dbReference type="NCBI Taxonomy" id="2995306"/>
    <lineage>
        <taxon>Bacteria</taxon>
        <taxon>Pseudomonadati</taxon>
        <taxon>Myxococcota</taxon>
        <taxon>Polyangia</taxon>
        <taxon>Polyangiales</taxon>
        <taxon>Polyangiaceae</taxon>
        <taxon>Polyangium</taxon>
    </lineage>
</organism>
<evidence type="ECO:0000313" key="14">
    <source>
        <dbReference type="Proteomes" id="UP001221411"/>
    </source>
</evidence>
<dbReference type="InterPro" id="IPR027417">
    <property type="entry name" value="P-loop_NTPase"/>
</dbReference>
<dbReference type="Proteomes" id="UP001221411">
    <property type="component" value="Unassembled WGS sequence"/>
</dbReference>
<evidence type="ECO:0000259" key="12">
    <source>
        <dbReference type="Pfam" id="PF13807"/>
    </source>
</evidence>
<comment type="catalytic activity">
    <reaction evidence="8">
        <text>L-tyrosyl-[protein] + ATP = O-phospho-L-tyrosyl-[protein] + ADP + H(+)</text>
        <dbReference type="Rhea" id="RHEA:10596"/>
        <dbReference type="Rhea" id="RHEA-COMP:10136"/>
        <dbReference type="Rhea" id="RHEA-COMP:20101"/>
        <dbReference type="ChEBI" id="CHEBI:15378"/>
        <dbReference type="ChEBI" id="CHEBI:30616"/>
        <dbReference type="ChEBI" id="CHEBI:46858"/>
        <dbReference type="ChEBI" id="CHEBI:61978"/>
        <dbReference type="ChEBI" id="CHEBI:456216"/>
        <dbReference type="EC" id="2.7.10.2"/>
    </reaction>
</comment>
<evidence type="ECO:0000256" key="9">
    <source>
        <dbReference type="SAM" id="Coils"/>
    </source>
</evidence>
<evidence type="ECO:0000313" key="13">
    <source>
        <dbReference type="EMBL" id="MDC0748423.1"/>
    </source>
</evidence>
<dbReference type="Pfam" id="PF13807">
    <property type="entry name" value="GNVR"/>
    <property type="match status" value="1"/>
</dbReference>
<dbReference type="InterPro" id="IPR025669">
    <property type="entry name" value="AAA_dom"/>
</dbReference>
<dbReference type="EMBL" id="JAQNDO010000001">
    <property type="protein sequence ID" value="MDC0748423.1"/>
    <property type="molecule type" value="Genomic_DNA"/>
</dbReference>
<evidence type="ECO:0000256" key="6">
    <source>
        <dbReference type="ARBA" id="ARBA00022840"/>
    </source>
</evidence>
<comment type="similarity">
    <text evidence="1">Belongs to the CpsD/CapB family.</text>
</comment>
<evidence type="ECO:0000256" key="5">
    <source>
        <dbReference type="ARBA" id="ARBA00022777"/>
    </source>
</evidence>
<dbReference type="EC" id="2.7.10.2" evidence="2"/>
<feature type="coiled-coil region" evidence="9">
    <location>
        <begin position="345"/>
        <end position="403"/>
    </location>
</feature>
<dbReference type="Gene3D" id="3.40.50.300">
    <property type="entry name" value="P-loop containing nucleotide triphosphate hydrolases"/>
    <property type="match status" value="1"/>
</dbReference>
<evidence type="ECO:0000256" key="4">
    <source>
        <dbReference type="ARBA" id="ARBA00022741"/>
    </source>
</evidence>
<evidence type="ECO:0000256" key="8">
    <source>
        <dbReference type="ARBA" id="ARBA00051245"/>
    </source>
</evidence>
<feature type="domain" description="AAA" evidence="11">
    <location>
        <begin position="561"/>
        <end position="676"/>
    </location>
</feature>
<feature type="region of interest" description="Disordered" evidence="10">
    <location>
        <begin position="1"/>
        <end position="22"/>
    </location>
</feature>
<gene>
    <name evidence="13" type="ORF">POL67_44260</name>
</gene>
<keyword evidence="4" id="KW-0547">Nucleotide-binding</keyword>
<dbReference type="Pfam" id="PF13614">
    <property type="entry name" value="AAA_31"/>
    <property type="match status" value="1"/>
</dbReference>
<feature type="compositionally biased region" description="Polar residues" evidence="10">
    <location>
        <begin position="1"/>
        <end position="15"/>
    </location>
</feature>
<comment type="caution">
    <text evidence="13">The sequence shown here is derived from an EMBL/GenBank/DDBJ whole genome shotgun (WGS) entry which is preliminary data.</text>
</comment>
<feature type="domain" description="Tyrosine-protein kinase G-rich" evidence="12">
    <location>
        <begin position="392"/>
        <end position="464"/>
    </location>
</feature>
<protein>
    <recommendedName>
        <fullName evidence="2">non-specific protein-tyrosine kinase</fullName>
        <ecNumber evidence="2">2.7.10.2</ecNumber>
    </recommendedName>
</protein>
<evidence type="ECO:0000256" key="3">
    <source>
        <dbReference type="ARBA" id="ARBA00022679"/>
    </source>
</evidence>
<dbReference type="RefSeq" id="WP_271927356.1">
    <property type="nucleotide sequence ID" value="NZ_JAQNDO010000001.1"/>
</dbReference>
<sequence length="772" mass="85123">MTDAPGTSTLTTPKPTQAVERAPEGALSPAVVWQMVRKYWSTALGAALVVSLAATFNTLGQVKIYQAQSTILFDPNPPRPLGQKVENIVDLGSGSFWDNREYYETQYKIIQSMKVTTAVVSELGLQHDGGFLGNLPPGTPSPDTSVPEEIAAEVLRSRIKVDPVKESRLAVIKLEDADPQRAQRILNVLVDTYVQQNLDDAVTSTATAADWLRSQLDKLKVDLESSEMALHEYKETKNILSVAIDDQSNMLREEMKQLNDTLTTVRTRKEEFQARRDELAKVKGENPTDLPASELLESHVLMGLRTSYEEAIRTRDGLLGEGKGRNYPDVKEADARAEAAKKALLAEVKNIQRALDKDLAVLKRQEAGLSGLFERSKKQALDLNLLEIEYNRLRRSKENNEKLYSLVLERTKESDLARVLRVNNIRVLDRPLVPRAPVRPQVTRSIAIGVFLGVLLGIATALARGLLDRSLKTPDEVEKDLGLPFLGLLPEIDDGAKPGAHSPRRQRGKPVRVMNSELIVHEQPTSGIAEAARTIRTNLLFMAPDKPYRTLLITSAGPSEGKTTVATCIAIVMAQAGQKVALIDCDLRRPRVHRVFRKTSEVGVTTAMLEDSLDEAVLETDVPNLSVIPAGPIPPNPAELLHSEKFKKFLDDVKKRFDRVIIDSPPIVPVTDAAVLSTLVDGTVLVVRAFKTTKDLARHAVRALQDISATKAGAVLNAVNFNRDEYKYRYYYYRREGYYEGEDAAAARPARKAARAKAAAEDEHGAGSAPPA</sequence>
<evidence type="ECO:0000256" key="7">
    <source>
        <dbReference type="ARBA" id="ARBA00023137"/>
    </source>
</evidence>
<keyword evidence="6" id="KW-0067">ATP-binding</keyword>
<dbReference type="CDD" id="cd05387">
    <property type="entry name" value="BY-kinase"/>
    <property type="match status" value="1"/>
</dbReference>
<proteinExistence type="inferred from homology"/>
<dbReference type="PANTHER" id="PTHR32309">
    <property type="entry name" value="TYROSINE-PROTEIN KINASE"/>
    <property type="match status" value="1"/>
</dbReference>
<feature type="coiled-coil region" evidence="9">
    <location>
        <begin position="216"/>
        <end position="275"/>
    </location>
</feature>
<evidence type="ECO:0000259" key="11">
    <source>
        <dbReference type="Pfam" id="PF13614"/>
    </source>
</evidence>
<dbReference type="SUPFAM" id="SSF52540">
    <property type="entry name" value="P-loop containing nucleoside triphosphate hydrolases"/>
    <property type="match status" value="1"/>
</dbReference>
<keyword evidence="7" id="KW-0829">Tyrosine-protein kinase</keyword>
<keyword evidence="3 13" id="KW-0808">Transferase</keyword>
<evidence type="ECO:0000256" key="2">
    <source>
        <dbReference type="ARBA" id="ARBA00011903"/>
    </source>
</evidence>
<keyword evidence="14" id="KW-1185">Reference proteome</keyword>
<dbReference type="InterPro" id="IPR050445">
    <property type="entry name" value="Bact_polysacc_biosynth/exp"/>
</dbReference>
<dbReference type="InterPro" id="IPR005702">
    <property type="entry name" value="Wzc-like_C"/>
</dbReference>
<name>A0ABT5F2W5_9BACT</name>
<dbReference type="NCBIfam" id="TIGR01007">
    <property type="entry name" value="eps_fam"/>
    <property type="match status" value="1"/>
</dbReference>
<dbReference type="PANTHER" id="PTHR32309:SF13">
    <property type="entry name" value="FERRIC ENTEROBACTIN TRANSPORT PROTEIN FEPE"/>
    <property type="match status" value="1"/>
</dbReference>
<accession>A0ABT5F2W5</accession>
<evidence type="ECO:0000256" key="10">
    <source>
        <dbReference type="SAM" id="MobiDB-lite"/>
    </source>
</evidence>
<reference evidence="13 14" key="1">
    <citation type="submission" date="2022-11" db="EMBL/GenBank/DDBJ databases">
        <title>Minimal conservation of predation-associated metabolite biosynthetic gene clusters underscores biosynthetic potential of Myxococcota including descriptions for ten novel species: Archangium lansinium sp. nov., Myxococcus landrumus sp. nov., Nannocystis bai.</title>
        <authorList>
            <person name="Ahearne A."/>
            <person name="Stevens C."/>
            <person name="Dowd S."/>
        </authorList>
    </citation>
    <scope>NUCLEOTIDE SEQUENCE [LARGE SCALE GENOMIC DNA]</scope>
    <source>
        <strain evidence="13 14">RJM3</strain>
    </source>
</reference>